<keyword evidence="1" id="KW-0347">Helicase</keyword>
<keyword evidence="1" id="KW-0378">Hydrolase</keyword>
<dbReference type="PANTHER" id="PTHR40084:SF1">
    <property type="entry name" value="PHOSPHOTRANSFERASE"/>
    <property type="match status" value="1"/>
</dbReference>
<dbReference type="GO" id="GO:0004386">
    <property type="term" value="F:helicase activity"/>
    <property type="evidence" value="ECO:0007669"/>
    <property type="project" value="UniProtKB-KW"/>
</dbReference>
<keyword evidence="1" id="KW-0067">ATP-binding</keyword>
<evidence type="ECO:0000313" key="2">
    <source>
        <dbReference type="Proteomes" id="UP000231456"/>
    </source>
</evidence>
<dbReference type="Proteomes" id="UP000231456">
    <property type="component" value="Unassembled WGS sequence"/>
</dbReference>
<proteinExistence type="predicted"/>
<name>A0A2M8F8E1_9BACT</name>
<comment type="caution">
    <text evidence="1">The sequence shown here is derived from an EMBL/GenBank/DDBJ whole genome shotgun (WGS) entry which is preliminary data.</text>
</comment>
<reference evidence="2" key="1">
    <citation type="submission" date="2017-09" db="EMBL/GenBank/DDBJ databases">
        <title>Depth-based differentiation of microbial function through sediment-hosted aquifers and enrichment of novel symbionts in the deep terrestrial subsurface.</title>
        <authorList>
            <person name="Probst A.J."/>
            <person name="Ladd B."/>
            <person name="Jarett J.K."/>
            <person name="Geller-Mcgrath D.E."/>
            <person name="Sieber C.M.K."/>
            <person name="Emerson J.B."/>
            <person name="Anantharaman K."/>
            <person name="Thomas B.C."/>
            <person name="Malmstrom R."/>
            <person name="Stieglmeier M."/>
            <person name="Klingl A."/>
            <person name="Woyke T."/>
            <person name="Ryan C.M."/>
            <person name="Banfield J.F."/>
        </authorList>
    </citation>
    <scope>NUCLEOTIDE SEQUENCE [LARGE SCALE GENOMIC DNA]</scope>
</reference>
<dbReference type="EMBL" id="PFRH01000156">
    <property type="protein sequence ID" value="PJC51986.1"/>
    <property type="molecule type" value="Genomic_DNA"/>
</dbReference>
<evidence type="ECO:0000313" key="1">
    <source>
        <dbReference type="EMBL" id="PJC51986.1"/>
    </source>
</evidence>
<dbReference type="InterPro" id="IPR016195">
    <property type="entry name" value="Pol/histidinol_Pase-like"/>
</dbReference>
<organism evidence="1 2">
    <name type="scientific">Candidatus Magasanikbacteria bacterium CG_4_9_14_0_2_um_filter_42_11</name>
    <dbReference type="NCBI Taxonomy" id="1974643"/>
    <lineage>
        <taxon>Bacteria</taxon>
        <taxon>Candidatus Magasanikiibacteriota</taxon>
    </lineage>
</organism>
<protein>
    <submittedName>
        <fullName evidence="1">DNA helicase UvrD</fullName>
    </submittedName>
</protein>
<keyword evidence="1" id="KW-0547">Nucleotide-binding</keyword>
<sequence length="436" mass="49650">MTQILDLHTHSKYSRACSKYLELPVIAETCETRGIDIVSASDITHPRWFAHMKEWLVESSPGIYQLSEEKYTQRPDFNGHVPQTKFILSTEIACIKKHKDKTRRIHVLVFCPTLEIVEKLNTRLTNDGFNLHSDGRPILGMTVKTLLEYIKQIDERCHLIPAHAWTPWFGIFGSKGGYDSLEEAFDELAPEIFAIETGLSSDPLMNWHLSMLDNITLISNSDAHSPAKLGREANMMQFESEEKITYDEIFDVLKMQDKSRFLRTIEFYPEEGKYHMDGHRDCGISFHPDETATHKGICPKCKKPLVIGVMNRVIELSDRTEEEAKEHGKSRIPYTSLVPLVEIIANTVQKGWATKTVQAIYNTMITSLGNEFHILLDVSLEDIEKATTKQIATAIDRVRKGNIVIKPGYDGEFGVVKVFADDEDRGDVKQEEIPLL</sequence>
<dbReference type="CDD" id="cd19067">
    <property type="entry name" value="PfuEndoQ-like"/>
    <property type="match status" value="1"/>
</dbReference>
<gene>
    <name evidence="1" type="ORF">CO030_05275</name>
</gene>
<dbReference type="SUPFAM" id="SSF89550">
    <property type="entry name" value="PHP domain-like"/>
    <property type="match status" value="1"/>
</dbReference>
<dbReference type="Gene3D" id="3.20.20.140">
    <property type="entry name" value="Metal-dependent hydrolases"/>
    <property type="match status" value="1"/>
</dbReference>
<dbReference type="AlphaFoldDB" id="A0A2M8F8E1"/>
<accession>A0A2M8F8E1</accession>
<dbReference type="PANTHER" id="PTHR40084">
    <property type="entry name" value="PHOSPHOHYDROLASE, PHP FAMILY"/>
    <property type="match status" value="1"/>
</dbReference>